<evidence type="ECO:0000313" key="4">
    <source>
        <dbReference type="Proteomes" id="UP000632289"/>
    </source>
</evidence>
<dbReference type="RefSeq" id="WP_191210499.1">
    <property type="nucleotide sequence ID" value="NZ_BAABKL010000003.1"/>
</dbReference>
<feature type="region of interest" description="Disordered" evidence="1">
    <location>
        <begin position="219"/>
        <end position="274"/>
    </location>
</feature>
<feature type="region of interest" description="Disordered" evidence="1">
    <location>
        <begin position="168"/>
        <end position="189"/>
    </location>
</feature>
<accession>A0A927F2X6</accession>
<dbReference type="AlphaFoldDB" id="A0A927F2X6"/>
<evidence type="ECO:0000313" key="3">
    <source>
        <dbReference type="EMBL" id="MBD3933214.1"/>
    </source>
</evidence>
<evidence type="ECO:0000256" key="1">
    <source>
        <dbReference type="SAM" id="MobiDB-lite"/>
    </source>
</evidence>
<keyword evidence="4" id="KW-1185">Reference proteome</keyword>
<feature type="transmembrane region" description="Helical" evidence="2">
    <location>
        <begin position="97"/>
        <end position="121"/>
    </location>
</feature>
<keyword evidence="2" id="KW-0472">Membrane</keyword>
<evidence type="ECO:0000256" key="2">
    <source>
        <dbReference type="SAM" id="Phobius"/>
    </source>
</evidence>
<keyword evidence="2" id="KW-0812">Transmembrane</keyword>
<protein>
    <recommendedName>
        <fullName evidence="5">Transmembrane protein</fullName>
    </recommendedName>
</protein>
<feature type="compositionally biased region" description="Low complexity" evidence="1">
    <location>
        <begin position="168"/>
        <end position="184"/>
    </location>
</feature>
<feature type="transmembrane region" description="Helical" evidence="2">
    <location>
        <begin position="141"/>
        <end position="163"/>
    </location>
</feature>
<name>A0A927F2X6_9ACTN</name>
<dbReference type="EMBL" id="JACXYU010000008">
    <property type="protein sequence ID" value="MBD3933214.1"/>
    <property type="molecule type" value="Genomic_DNA"/>
</dbReference>
<keyword evidence="2" id="KW-1133">Transmembrane helix</keyword>
<reference evidence="3" key="1">
    <citation type="submission" date="2020-09" db="EMBL/GenBank/DDBJ databases">
        <title>Secondary metabolite and genome analysis of marine Streptomyces chumphonensis KK1-2T.</title>
        <authorList>
            <person name="Phongsopitanun W."/>
            <person name="Kanchanasin P."/>
            <person name="Pittayakhajonwut P."/>
            <person name="Suwanborirux K."/>
            <person name="Tanasupawat S."/>
        </authorList>
    </citation>
    <scope>NUCLEOTIDE SEQUENCE</scope>
    <source>
        <strain evidence="3">KK1-2</strain>
    </source>
</reference>
<sequence length="274" mass="28207">MHMNSAPHLRLEDRPEFERLLDTALNTASVPRGGEADGPRPGREQLRAMALAAVSTIAACAATEYQHFTGLREDLRRSTRGSSGLAATVAETGGAGLFALLSVLAPILAGAAAVIFLAVGYTLAAVSPDVALAQPLRNVGWVFAALAAAGLLAACVSLVLTALRNSAAPPSTAAGPGGTPARSGDGSLASEVDRARDAWRRALLDRGIAPFLRDALAATGASTASPDPSRTPRLGYSHPGFTSPGAPQETRDRPRYSSPDFTSPDFTSPDGEPD</sequence>
<organism evidence="3 4">
    <name type="scientific">Streptomyces chumphonensis</name>
    <dbReference type="NCBI Taxonomy" id="1214925"/>
    <lineage>
        <taxon>Bacteria</taxon>
        <taxon>Bacillati</taxon>
        <taxon>Actinomycetota</taxon>
        <taxon>Actinomycetes</taxon>
        <taxon>Kitasatosporales</taxon>
        <taxon>Streptomycetaceae</taxon>
        <taxon>Streptomyces</taxon>
    </lineage>
</organism>
<comment type="caution">
    <text evidence="3">The sequence shown here is derived from an EMBL/GenBank/DDBJ whole genome shotgun (WGS) entry which is preliminary data.</text>
</comment>
<proteinExistence type="predicted"/>
<gene>
    <name evidence="3" type="ORF">IF129_16860</name>
</gene>
<evidence type="ECO:0008006" key="5">
    <source>
        <dbReference type="Google" id="ProtNLM"/>
    </source>
</evidence>
<dbReference type="Proteomes" id="UP000632289">
    <property type="component" value="Unassembled WGS sequence"/>
</dbReference>